<keyword evidence="1" id="KW-0805">Transcription regulation</keyword>
<dbReference type="InterPro" id="IPR011711">
    <property type="entry name" value="GntR_C"/>
</dbReference>
<dbReference type="SMART" id="SM00895">
    <property type="entry name" value="FCD"/>
    <property type="match status" value="1"/>
</dbReference>
<dbReference type="InterPro" id="IPR000524">
    <property type="entry name" value="Tscrpt_reg_HTH_GntR"/>
</dbReference>
<dbReference type="PANTHER" id="PTHR43537:SF39">
    <property type="entry name" value="HTH-TYPE TRANSCRIPTIONAL REGULATOR MCBR"/>
    <property type="match status" value="1"/>
</dbReference>
<dbReference type="InterPro" id="IPR036388">
    <property type="entry name" value="WH-like_DNA-bd_sf"/>
</dbReference>
<dbReference type="SUPFAM" id="SSF48008">
    <property type="entry name" value="GntR ligand-binding domain-like"/>
    <property type="match status" value="1"/>
</dbReference>
<keyword evidence="2" id="KW-0238">DNA-binding</keyword>
<reference evidence="5 6" key="1">
    <citation type="submission" date="2016-11" db="EMBL/GenBank/DDBJ databases">
        <title>A multilocus sequence analysis scheme for characterization of bacteria in the genus Thioclava.</title>
        <authorList>
            <person name="Liu Y."/>
            <person name="Shao Z."/>
        </authorList>
    </citation>
    <scope>NUCLEOTIDE SEQUENCE [LARGE SCALE GENOMIC DNA]</scope>
    <source>
        <strain evidence="5 6">TAW-CT134</strain>
    </source>
</reference>
<keyword evidence="3" id="KW-0804">Transcription</keyword>
<dbReference type="Pfam" id="PF07729">
    <property type="entry name" value="FCD"/>
    <property type="match status" value="1"/>
</dbReference>
<dbReference type="RefSeq" id="WP_244176555.1">
    <property type="nucleotide sequence ID" value="NZ_MPZV01000001.1"/>
</dbReference>
<comment type="caution">
    <text evidence="5">The sequence shown here is derived from an EMBL/GenBank/DDBJ whole genome shotgun (WGS) entry which is preliminary data.</text>
</comment>
<sequence>MKGLTMFESVTPLKRETLQTLVHQRLCDLILQGEIAPGESITVASIAKALDVSPMPVREAISRLMALGALTIVSGRSIGVPRLGADELADLRKVRSEIETTAVAWAVERRDPEFIAQLEKVLYAMEAAEAAGQVREFIHANYDFHFTIYRQAGSPLLLEIIGNIWLRINPQFHLLQRHGHYRVSNKQHRRLFEAIRDGDSAAAIAALREDIDSAYEVILASLKESEAERG</sequence>
<accession>A0ABX3N1N2</accession>
<dbReference type="Pfam" id="PF00392">
    <property type="entry name" value="GntR"/>
    <property type="match status" value="1"/>
</dbReference>
<evidence type="ECO:0000313" key="6">
    <source>
        <dbReference type="Proteomes" id="UP000190787"/>
    </source>
</evidence>
<keyword evidence="6" id="KW-1185">Reference proteome</keyword>
<gene>
    <name evidence="5" type="ORF">BMI91_05630</name>
</gene>
<evidence type="ECO:0000256" key="2">
    <source>
        <dbReference type="ARBA" id="ARBA00023125"/>
    </source>
</evidence>
<proteinExistence type="predicted"/>
<protein>
    <submittedName>
        <fullName evidence="5">GntR family transcriptional regulator</fullName>
    </submittedName>
</protein>
<evidence type="ECO:0000259" key="4">
    <source>
        <dbReference type="PROSITE" id="PS50949"/>
    </source>
</evidence>
<organism evidence="5 6">
    <name type="scientific">Thioclava sediminum</name>
    <dbReference type="NCBI Taxonomy" id="1915319"/>
    <lineage>
        <taxon>Bacteria</taxon>
        <taxon>Pseudomonadati</taxon>
        <taxon>Pseudomonadota</taxon>
        <taxon>Alphaproteobacteria</taxon>
        <taxon>Rhodobacterales</taxon>
        <taxon>Paracoccaceae</taxon>
        <taxon>Thioclava</taxon>
    </lineage>
</organism>
<dbReference type="Gene3D" id="1.20.120.530">
    <property type="entry name" value="GntR ligand-binding domain-like"/>
    <property type="match status" value="1"/>
</dbReference>
<evidence type="ECO:0000256" key="1">
    <source>
        <dbReference type="ARBA" id="ARBA00023015"/>
    </source>
</evidence>
<dbReference type="InterPro" id="IPR008920">
    <property type="entry name" value="TF_FadR/GntR_C"/>
</dbReference>
<dbReference type="Proteomes" id="UP000190787">
    <property type="component" value="Unassembled WGS sequence"/>
</dbReference>
<dbReference type="SMART" id="SM00345">
    <property type="entry name" value="HTH_GNTR"/>
    <property type="match status" value="1"/>
</dbReference>
<dbReference type="PANTHER" id="PTHR43537">
    <property type="entry name" value="TRANSCRIPTIONAL REGULATOR, GNTR FAMILY"/>
    <property type="match status" value="1"/>
</dbReference>
<dbReference type="EMBL" id="MPZV01000001">
    <property type="protein sequence ID" value="OOY25870.1"/>
    <property type="molecule type" value="Genomic_DNA"/>
</dbReference>
<evidence type="ECO:0000256" key="3">
    <source>
        <dbReference type="ARBA" id="ARBA00023163"/>
    </source>
</evidence>
<dbReference type="SUPFAM" id="SSF46785">
    <property type="entry name" value="Winged helix' DNA-binding domain"/>
    <property type="match status" value="1"/>
</dbReference>
<dbReference type="PROSITE" id="PS50949">
    <property type="entry name" value="HTH_GNTR"/>
    <property type="match status" value="1"/>
</dbReference>
<name>A0ABX3N1N2_9RHOB</name>
<feature type="domain" description="HTH gntR-type" evidence="4">
    <location>
        <begin position="16"/>
        <end position="83"/>
    </location>
</feature>
<dbReference type="InterPro" id="IPR036390">
    <property type="entry name" value="WH_DNA-bd_sf"/>
</dbReference>
<evidence type="ECO:0000313" key="5">
    <source>
        <dbReference type="EMBL" id="OOY25870.1"/>
    </source>
</evidence>
<dbReference type="Gene3D" id="1.10.10.10">
    <property type="entry name" value="Winged helix-like DNA-binding domain superfamily/Winged helix DNA-binding domain"/>
    <property type="match status" value="1"/>
</dbReference>